<proteinExistence type="predicted"/>
<dbReference type="GO" id="GO:0005737">
    <property type="term" value="C:cytoplasm"/>
    <property type="evidence" value="ECO:0007669"/>
    <property type="project" value="TreeGrafter"/>
</dbReference>
<dbReference type="InterPro" id="IPR037104">
    <property type="entry name" value="Annexin_sf"/>
</dbReference>
<dbReference type="Pfam" id="PF00191">
    <property type="entry name" value="Annexin"/>
    <property type="match status" value="2"/>
</dbReference>
<evidence type="ECO:0000256" key="2">
    <source>
        <dbReference type="ARBA" id="ARBA00023216"/>
    </source>
</evidence>
<dbReference type="EMBL" id="KV003887">
    <property type="protein sequence ID" value="KZV36434.1"/>
    <property type="molecule type" value="Genomic_DNA"/>
</dbReference>
<name>A0A2Z7BPZ5_9LAMI</name>
<dbReference type="Proteomes" id="UP000250235">
    <property type="component" value="Unassembled WGS sequence"/>
</dbReference>
<dbReference type="InterPro" id="IPR001464">
    <property type="entry name" value="Annexin"/>
</dbReference>
<dbReference type="SMART" id="SM00335">
    <property type="entry name" value="ANX"/>
    <property type="match status" value="3"/>
</dbReference>
<keyword evidence="1" id="KW-0677">Repeat</keyword>
<dbReference type="GO" id="GO:0009651">
    <property type="term" value="P:response to salt stress"/>
    <property type="evidence" value="ECO:0007669"/>
    <property type="project" value="TreeGrafter"/>
</dbReference>
<evidence type="ECO:0000313" key="3">
    <source>
        <dbReference type="EMBL" id="KZV36434.1"/>
    </source>
</evidence>
<dbReference type="Gene3D" id="1.10.220.10">
    <property type="entry name" value="Annexin"/>
    <property type="match status" value="3"/>
</dbReference>
<dbReference type="PANTHER" id="PTHR10502:SF190">
    <property type="entry name" value="OS09G0453300 PROTEIN"/>
    <property type="match status" value="1"/>
</dbReference>
<dbReference type="OrthoDB" id="37886at2759"/>
<dbReference type="GO" id="GO:0005886">
    <property type="term" value="C:plasma membrane"/>
    <property type="evidence" value="ECO:0007669"/>
    <property type="project" value="TreeGrafter"/>
</dbReference>
<accession>A0A2Z7BPZ5</accession>
<keyword evidence="2" id="KW-0041">Annexin</keyword>
<dbReference type="SUPFAM" id="SSF47874">
    <property type="entry name" value="Annexin"/>
    <property type="match status" value="1"/>
</dbReference>
<gene>
    <name evidence="3" type="ORF">F511_22189</name>
</gene>
<dbReference type="GO" id="GO:0005509">
    <property type="term" value="F:calcium ion binding"/>
    <property type="evidence" value="ECO:0007669"/>
    <property type="project" value="InterPro"/>
</dbReference>
<organism evidence="3 4">
    <name type="scientific">Dorcoceras hygrometricum</name>
    <dbReference type="NCBI Taxonomy" id="472368"/>
    <lineage>
        <taxon>Eukaryota</taxon>
        <taxon>Viridiplantae</taxon>
        <taxon>Streptophyta</taxon>
        <taxon>Embryophyta</taxon>
        <taxon>Tracheophyta</taxon>
        <taxon>Spermatophyta</taxon>
        <taxon>Magnoliopsida</taxon>
        <taxon>eudicotyledons</taxon>
        <taxon>Gunneridae</taxon>
        <taxon>Pentapetalae</taxon>
        <taxon>asterids</taxon>
        <taxon>lamiids</taxon>
        <taxon>Lamiales</taxon>
        <taxon>Gesneriaceae</taxon>
        <taxon>Didymocarpoideae</taxon>
        <taxon>Trichosporeae</taxon>
        <taxon>Loxocarpinae</taxon>
        <taxon>Dorcoceras</taxon>
    </lineage>
</organism>
<evidence type="ECO:0000313" key="4">
    <source>
        <dbReference type="Proteomes" id="UP000250235"/>
    </source>
</evidence>
<dbReference type="InterPro" id="IPR018502">
    <property type="entry name" value="Annexin_repeat"/>
</dbReference>
<keyword evidence="4" id="KW-1185">Reference proteome</keyword>
<dbReference type="AlphaFoldDB" id="A0A2Z7BPZ5"/>
<dbReference type="GO" id="GO:0001786">
    <property type="term" value="F:phosphatidylserine binding"/>
    <property type="evidence" value="ECO:0007669"/>
    <property type="project" value="TreeGrafter"/>
</dbReference>
<protein>
    <submittedName>
        <fullName evidence="3">Annexin 8</fullName>
    </submittedName>
</protein>
<dbReference type="GO" id="GO:0009414">
    <property type="term" value="P:response to water deprivation"/>
    <property type="evidence" value="ECO:0007669"/>
    <property type="project" value="TreeGrafter"/>
</dbReference>
<dbReference type="GO" id="GO:0005544">
    <property type="term" value="F:calcium-dependent phospholipid binding"/>
    <property type="evidence" value="ECO:0007669"/>
    <property type="project" value="InterPro"/>
</dbReference>
<evidence type="ECO:0000256" key="1">
    <source>
        <dbReference type="ARBA" id="ARBA00022737"/>
    </source>
</evidence>
<dbReference type="PANTHER" id="PTHR10502">
    <property type="entry name" value="ANNEXIN"/>
    <property type="match status" value="1"/>
</dbReference>
<sequence length="319" mass="36057">MGATAILTTTSDISLDNICKQIHDSLDRPNVLVQVLTSLSQLECREIREGYKRTYQDDLVRICTSTEPEVSFLSGLMLNPPERDADFARGALQGNESVDYKALIEIFTGRKSSHVMLMLEAYRFKCRRHLDMDIAAIEPSHPYQKMLMALSASHKAHNAEISQHIAKCDARRLYQTGEGRPGAIDEAVVLEILSKRSIPQIKLTLVTYNHIYGHSYTAFLKSRELGDFEDALRVVATCIYSPSKYYAQTLHRCLKGMTAHDRRDLIRIMVSRAEVDMDGIARIFKKKYGKELRNVICESVEEGNYRVFLAALASKASTC</sequence>
<dbReference type="GO" id="GO:0009409">
    <property type="term" value="P:response to cold"/>
    <property type="evidence" value="ECO:0007669"/>
    <property type="project" value="TreeGrafter"/>
</dbReference>
<dbReference type="GO" id="GO:0009408">
    <property type="term" value="P:response to heat"/>
    <property type="evidence" value="ECO:0007669"/>
    <property type="project" value="TreeGrafter"/>
</dbReference>
<dbReference type="PRINTS" id="PR00196">
    <property type="entry name" value="ANNEXIN"/>
</dbReference>
<reference evidence="3 4" key="1">
    <citation type="journal article" date="2015" name="Proc. Natl. Acad. Sci. U.S.A.">
        <title>The resurrection genome of Boea hygrometrica: A blueprint for survival of dehydration.</title>
        <authorList>
            <person name="Xiao L."/>
            <person name="Yang G."/>
            <person name="Zhang L."/>
            <person name="Yang X."/>
            <person name="Zhao S."/>
            <person name="Ji Z."/>
            <person name="Zhou Q."/>
            <person name="Hu M."/>
            <person name="Wang Y."/>
            <person name="Chen M."/>
            <person name="Xu Y."/>
            <person name="Jin H."/>
            <person name="Xiao X."/>
            <person name="Hu G."/>
            <person name="Bao F."/>
            <person name="Hu Y."/>
            <person name="Wan P."/>
            <person name="Li L."/>
            <person name="Deng X."/>
            <person name="Kuang T."/>
            <person name="Xiang C."/>
            <person name="Zhu J.K."/>
            <person name="Oliver M.J."/>
            <person name="He Y."/>
        </authorList>
    </citation>
    <scope>NUCLEOTIDE SEQUENCE [LARGE SCALE GENOMIC DNA]</scope>
    <source>
        <strain evidence="4">cv. XS01</strain>
    </source>
</reference>
<dbReference type="PROSITE" id="PS51897">
    <property type="entry name" value="ANNEXIN_2"/>
    <property type="match status" value="3"/>
</dbReference>